<dbReference type="PANTHER" id="PTHR24373:SF396">
    <property type="entry name" value="LEUCINE RICH REPEATS AND IMMUNOGLOBULIN LIKE DOMAINS 1"/>
    <property type="match status" value="1"/>
</dbReference>
<organism evidence="4 5">
    <name type="scientific">Goodea atripinnis</name>
    <dbReference type="NCBI Taxonomy" id="208336"/>
    <lineage>
        <taxon>Eukaryota</taxon>
        <taxon>Metazoa</taxon>
        <taxon>Chordata</taxon>
        <taxon>Craniata</taxon>
        <taxon>Vertebrata</taxon>
        <taxon>Euteleostomi</taxon>
        <taxon>Actinopterygii</taxon>
        <taxon>Neopterygii</taxon>
        <taxon>Teleostei</taxon>
        <taxon>Neoteleostei</taxon>
        <taxon>Acanthomorphata</taxon>
        <taxon>Ovalentaria</taxon>
        <taxon>Atherinomorphae</taxon>
        <taxon>Cyprinodontiformes</taxon>
        <taxon>Goodeidae</taxon>
        <taxon>Goodea</taxon>
    </lineage>
</organism>
<keyword evidence="3" id="KW-0677">Repeat</keyword>
<evidence type="ECO:0000256" key="1">
    <source>
        <dbReference type="ARBA" id="ARBA00022614"/>
    </source>
</evidence>
<dbReference type="PANTHER" id="PTHR24373">
    <property type="entry name" value="SLIT RELATED LEUCINE-RICH REPEAT NEURONAL PROTEIN"/>
    <property type="match status" value="1"/>
</dbReference>
<sequence>TDWSKFTPTNCGKWKLIQKSGAVFFWPDLKPVAGEEGLLHHNKIRIIDGSRTTELVSVETLDLSNNEITDLRADGFPAGLQIRDLYLGNNKISTLQLGALDHLGSTLQVLRLSRNRISQIPIRAFQLPRLTQLITTPPTHFVAQHLISGELSRSGNGSLSPRFARELNRNRIHQIEGLTFQGLSSLEVLKLQRNSISKLTDGAFWNLSKMKVLHLEYNNLTEVNSGSLYGLSSLTQLFLSNNSIARINADGWKFCQRLRELNLSYNNLTRLDEGSLAVLGDLHTLRLGHNSISHINEGAFRGLKALRVLELDHNDISGTIEDTNGAFTGLDKLNKL</sequence>
<keyword evidence="2" id="KW-0732">Signal</keyword>
<dbReference type="InterPro" id="IPR003591">
    <property type="entry name" value="Leu-rich_rpt_typical-subtyp"/>
</dbReference>
<dbReference type="InterPro" id="IPR050328">
    <property type="entry name" value="Dev_Immune_Receptor"/>
</dbReference>
<gene>
    <name evidence="4" type="ORF">GOODEAATRI_020679</name>
</gene>
<dbReference type="SUPFAM" id="SSF52058">
    <property type="entry name" value="L domain-like"/>
    <property type="match status" value="1"/>
</dbReference>
<dbReference type="InterPro" id="IPR001611">
    <property type="entry name" value="Leu-rich_rpt"/>
</dbReference>
<keyword evidence="1" id="KW-0433">Leucine-rich repeat</keyword>
<evidence type="ECO:0000256" key="2">
    <source>
        <dbReference type="ARBA" id="ARBA00022729"/>
    </source>
</evidence>
<dbReference type="PROSITE" id="PS51450">
    <property type="entry name" value="LRR"/>
    <property type="match status" value="3"/>
</dbReference>
<dbReference type="Pfam" id="PF00560">
    <property type="entry name" value="LRR_1"/>
    <property type="match status" value="1"/>
</dbReference>
<accession>A0ABV0PQJ5</accession>
<dbReference type="Gene3D" id="3.80.10.10">
    <property type="entry name" value="Ribonuclease Inhibitor"/>
    <property type="match status" value="3"/>
</dbReference>
<feature type="non-terminal residue" evidence="4">
    <location>
        <position position="1"/>
    </location>
</feature>
<dbReference type="SMART" id="SM00369">
    <property type="entry name" value="LRR_TYP"/>
    <property type="match status" value="9"/>
</dbReference>
<proteinExistence type="predicted"/>
<evidence type="ECO:0000313" key="5">
    <source>
        <dbReference type="Proteomes" id="UP001476798"/>
    </source>
</evidence>
<dbReference type="Proteomes" id="UP001476798">
    <property type="component" value="Unassembled WGS sequence"/>
</dbReference>
<comment type="caution">
    <text evidence="4">The sequence shown here is derived from an EMBL/GenBank/DDBJ whole genome shotgun (WGS) entry which is preliminary data.</text>
</comment>
<dbReference type="InterPro" id="IPR032675">
    <property type="entry name" value="LRR_dom_sf"/>
</dbReference>
<name>A0ABV0PQJ5_9TELE</name>
<dbReference type="EMBL" id="JAHRIO010081912">
    <property type="protein sequence ID" value="MEQ2185668.1"/>
    <property type="molecule type" value="Genomic_DNA"/>
</dbReference>
<evidence type="ECO:0000313" key="4">
    <source>
        <dbReference type="EMBL" id="MEQ2185668.1"/>
    </source>
</evidence>
<keyword evidence="5" id="KW-1185">Reference proteome</keyword>
<dbReference type="Pfam" id="PF13855">
    <property type="entry name" value="LRR_8"/>
    <property type="match status" value="3"/>
</dbReference>
<protein>
    <submittedName>
        <fullName evidence="4">Uncharacterized protein</fullName>
    </submittedName>
</protein>
<evidence type="ECO:0000256" key="3">
    <source>
        <dbReference type="ARBA" id="ARBA00022737"/>
    </source>
</evidence>
<reference evidence="4 5" key="1">
    <citation type="submission" date="2021-06" db="EMBL/GenBank/DDBJ databases">
        <authorList>
            <person name="Palmer J.M."/>
        </authorList>
    </citation>
    <scope>NUCLEOTIDE SEQUENCE [LARGE SCALE GENOMIC DNA]</scope>
    <source>
        <strain evidence="4 5">GA_2019</strain>
        <tissue evidence="4">Muscle</tissue>
    </source>
</reference>